<reference evidence="6" key="1">
    <citation type="journal article" date="2021" name="PeerJ">
        <title>Extensive microbial diversity within the chicken gut microbiome revealed by metagenomics and culture.</title>
        <authorList>
            <person name="Gilroy R."/>
            <person name="Ravi A."/>
            <person name="Getino M."/>
            <person name="Pursley I."/>
            <person name="Horton D.L."/>
            <person name="Alikhan N.F."/>
            <person name="Baker D."/>
            <person name="Gharbi K."/>
            <person name="Hall N."/>
            <person name="Watson M."/>
            <person name="Adriaenssens E.M."/>
            <person name="Foster-Nyarko E."/>
            <person name="Jarju S."/>
            <person name="Secka A."/>
            <person name="Antonio M."/>
            <person name="Oren A."/>
            <person name="Chaudhuri R.R."/>
            <person name="La Ragione R."/>
            <person name="Hildebrand F."/>
            <person name="Pallen M.J."/>
        </authorList>
    </citation>
    <scope>NUCLEOTIDE SEQUENCE</scope>
    <source>
        <strain evidence="6">ChiHjej11B10-19426</strain>
    </source>
</reference>
<dbReference type="AlphaFoldDB" id="A0A9D2DEC1"/>
<dbReference type="Gene3D" id="2.40.50.140">
    <property type="entry name" value="Nucleic acid-binding proteins"/>
    <property type="match status" value="1"/>
</dbReference>
<dbReference type="GO" id="GO:0006310">
    <property type="term" value="P:DNA recombination"/>
    <property type="evidence" value="ECO:0007669"/>
    <property type="project" value="UniProtKB-UniRule"/>
</dbReference>
<dbReference type="EMBL" id="DXCC01000017">
    <property type="protein sequence ID" value="HIZ15431.1"/>
    <property type="molecule type" value="Genomic_DNA"/>
</dbReference>
<evidence type="ECO:0000256" key="3">
    <source>
        <dbReference type="ARBA" id="ARBA00023204"/>
    </source>
</evidence>
<evidence type="ECO:0000259" key="5">
    <source>
        <dbReference type="Pfam" id="PF11967"/>
    </source>
</evidence>
<comment type="function">
    <text evidence="4">Involved in DNA repair and RecF pathway recombination.</text>
</comment>
<proteinExistence type="inferred from homology"/>
<evidence type="ECO:0000256" key="1">
    <source>
        <dbReference type="ARBA" id="ARBA00022763"/>
    </source>
</evidence>
<gene>
    <name evidence="4" type="primary">recO</name>
    <name evidence="6" type="ORF">H9816_05935</name>
</gene>
<keyword evidence="2 4" id="KW-0233">DNA recombination</keyword>
<name>A0A9D2DEC1_9BACT</name>
<dbReference type="Pfam" id="PF11967">
    <property type="entry name" value="RecO_N"/>
    <property type="match status" value="1"/>
</dbReference>
<dbReference type="HAMAP" id="MF_00201">
    <property type="entry name" value="RecO"/>
    <property type="match status" value="1"/>
</dbReference>
<organism evidence="6 7">
    <name type="scientific">Candidatus Tidjanibacter faecipullorum</name>
    <dbReference type="NCBI Taxonomy" id="2838766"/>
    <lineage>
        <taxon>Bacteria</taxon>
        <taxon>Pseudomonadati</taxon>
        <taxon>Bacteroidota</taxon>
        <taxon>Bacteroidia</taxon>
        <taxon>Bacteroidales</taxon>
        <taxon>Rikenellaceae</taxon>
        <taxon>Tidjanibacter</taxon>
    </lineage>
</organism>
<keyword evidence="3 4" id="KW-0234">DNA repair</keyword>
<dbReference type="InterPro" id="IPR022572">
    <property type="entry name" value="DNA_rep/recomb_RecO_N"/>
</dbReference>
<dbReference type="Pfam" id="PF02565">
    <property type="entry name" value="RecO_C"/>
    <property type="match status" value="1"/>
</dbReference>
<dbReference type="SUPFAM" id="SSF50249">
    <property type="entry name" value="Nucleic acid-binding proteins"/>
    <property type="match status" value="1"/>
</dbReference>
<comment type="similarity">
    <text evidence="4">Belongs to the RecO family.</text>
</comment>
<comment type="caution">
    <text evidence="6">The sequence shown here is derived from an EMBL/GenBank/DDBJ whole genome shotgun (WGS) entry which is preliminary data.</text>
</comment>
<sequence>MGAATTYKAQGIVLHTVRYGDTSLIAYVLTDVAGRQTYLVQGACGGKGKGNKSALFQPMFPLAFEGIALRRSQMDRMKDIRLLEPLRSVPFDVRKSTIALFMAESLYKLVRESEADTTLFAFVREAILALDRMEEGVANFHLWFLVQLSAFLGFYPGNHYTAGDCFDIVEGAFVDRMPDHAIVLNRPNAALLAELMTCGVEQLGELALARSQRADFLTSLLHYFGYHFDTVYKMQSIRILSEVF</sequence>
<dbReference type="Proteomes" id="UP000824014">
    <property type="component" value="Unassembled WGS sequence"/>
</dbReference>
<dbReference type="SUPFAM" id="SSF57863">
    <property type="entry name" value="ArfGap/RecO-like zinc finger"/>
    <property type="match status" value="1"/>
</dbReference>
<feature type="domain" description="DNA replication/recombination mediator RecO N-terminal" evidence="5">
    <location>
        <begin position="6"/>
        <end position="85"/>
    </location>
</feature>
<dbReference type="GO" id="GO:0043590">
    <property type="term" value="C:bacterial nucleoid"/>
    <property type="evidence" value="ECO:0007669"/>
    <property type="project" value="TreeGrafter"/>
</dbReference>
<reference evidence="6" key="2">
    <citation type="submission" date="2021-04" db="EMBL/GenBank/DDBJ databases">
        <authorList>
            <person name="Gilroy R."/>
        </authorList>
    </citation>
    <scope>NUCLEOTIDE SEQUENCE</scope>
    <source>
        <strain evidence="6">ChiHjej11B10-19426</strain>
    </source>
</reference>
<evidence type="ECO:0000313" key="7">
    <source>
        <dbReference type="Proteomes" id="UP000824014"/>
    </source>
</evidence>
<dbReference type="InterPro" id="IPR037278">
    <property type="entry name" value="ARFGAP/RecO"/>
</dbReference>
<protein>
    <recommendedName>
        <fullName evidence="4">DNA repair protein RecO</fullName>
    </recommendedName>
    <alternativeName>
        <fullName evidence="4">Recombination protein O</fullName>
    </alternativeName>
</protein>
<evidence type="ECO:0000313" key="6">
    <source>
        <dbReference type="EMBL" id="HIZ15431.1"/>
    </source>
</evidence>
<keyword evidence="1 4" id="KW-0227">DNA damage</keyword>
<dbReference type="PANTHER" id="PTHR33991">
    <property type="entry name" value="DNA REPAIR PROTEIN RECO"/>
    <property type="match status" value="1"/>
</dbReference>
<evidence type="ECO:0000256" key="4">
    <source>
        <dbReference type="HAMAP-Rule" id="MF_00201"/>
    </source>
</evidence>
<dbReference type="GO" id="GO:0006302">
    <property type="term" value="P:double-strand break repair"/>
    <property type="evidence" value="ECO:0007669"/>
    <property type="project" value="TreeGrafter"/>
</dbReference>
<evidence type="ECO:0000256" key="2">
    <source>
        <dbReference type="ARBA" id="ARBA00023172"/>
    </source>
</evidence>
<accession>A0A9D2DEC1</accession>
<dbReference type="InterPro" id="IPR012340">
    <property type="entry name" value="NA-bd_OB-fold"/>
</dbReference>
<dbReference type="InterPro" id="IPR003717">
    <property type="entry name" value="RecO"/>
</dbReference>
<dbReference type="PANTHER" id="PTHR33991:SF1">
    <property type="entry name" value="DNA REPAIR PROTEIN RECO"/>
    <property type="match status" value="1"/>
</dbReference>